<dbReference type="GeneID" id="116207299"/>
<evidence type="ECO:0000313" key="9">
    <source>
        <dbReference type="EMBL" id="OWM74132.1"/>
    </source>
</evidence>
<dbReference type="InterPro" id="IPR026992">
    <property type="entry name" value="DIOX_N"/>
</dbReference>
<dbReference type="FunFam" id="2.60.120.330:FF:000022">
    <property type="entry name" value="Probable 2-oxoglutarate-dependent dioxygenase AOP1.2"/>
    <property type="match status" value="1"/>
</dbReference>
<evidence type="ECO:0000313" key="12">
    <source>
        <dbReference type="RefSeq" id="XP_031396066.1"/>
    </source>
</evidence>
<dbReference type="InterPro" id="IPR005123">
    <property type="entry name" value="Oxoglu/Fe-dep_dioxygenase_dom"/>
</dbReference>
<reference evidence="10" key="1">
    <citation type="journal article" date="2017" name="Plant J.">
        <title>The pomegranate (Punica granatum L.) genome and the genomics of punicalagin biosynthesis.</title>
        <authorList>
            <person name="Qin G."/>
            <person name="Xu C."/>
            <person name="Ming R."/>
            <person name="Tang H."/>
            <person name="Guyot R."/>
            <person name="Kramer E.M."/>
            <person name="Hu Y."/>
            <person name="Yi X."/>
            <person name="Qi Y."/>
            <person name="Xu X."/>
            <person name="Gao Z."/>
            <person name="Pan H."/>
            <person name="Jian J."/>
            <person name="Tian Y."/>
            <person name="Yue Z."/>
            <person name="Xu Y."/>
        </authorList>
    </citation>
    <scope>NUCLEOTIDE SEQUENCE [LARGE SCALE GENOMIC DNA]</scope>
    <source>
        <strain evidence="10">cv. Dabenzi</strain>
    </source>
</reference>
<evidence type="ECO:0000256" key="7">
    <source>
        <dbReference type="RuleBase" id="RU003682"/>
    </source>
</evidence>
<dbReference type="PANTHER" id="PTHR47990">
    <property type="entry name" value="2-OXOGLUTARATE (2OG) AND FE(II)-DEPENDENT OXYGENASE SUPERFAMILY PROTEIN-RELATED"/>
    <property type="match status" value="1"/>
</dbReference>
<gene>
    <name evidence="12" type="primary">LOC116207299</name>
    <name evidence="9" type="ORF">CDL15_Pgr008443</name>
</gene>
<dbReference type="Proteomes" id="UP000515151">
    <property type="component" value="Chromosome 5"/>
</dbReference>
<keyword evidence="11" id="KW-1185">Reference proteome</keyword>
<name>A0A218WQ62_PUNGR</name>
<dbReference type="PROSITE" id="PS51471">
    <property type="entry name" value="FE2OG_OXY"/>
    <property type="match status" value="1"/>
</dbReference>
<dbReference type="SUPFAM" id="SSF51197">
    <property type="entry name" value="Clavaminate synthase-like"/>
    <property type="match status" value="1"/>
</dbReference>
<dbReference type="RefSeq" id="XP_031396066.1">
    <property type="nucleotide sequence ID" value="XM_031540206.1"/>
</dbReference>
<evidence type="ECO:0000313" key="11">
    <source>
        <dbReference type="Proteomes" id="UP000515151"/>
    </source>
</evidence>
<reference evidence="11" key="3">
    <citation type="journal article" date="2020" name="Plant Biotechnol. J.">
        <title>The pomegranate (Punica granatum L.) draft genome dissects genetic divergence between soft- and hard-seeded cultivars.</title>
        <authorList>
            <person name="Luo X."/>
            <person name="Li H."/>
            <person name="Wu Z."/>
            <person name="Yao W."/>
            <person name="Zhao P."/>
            <person name="Cao D."/>
            <person name="Yu H."/>
            <person name="Li K."/>
            <person name="Poudel K."/>
            <person name="Zhao D."/>
            <person name="Zhang F."/>
            <person name="Xia X."/>
            <person name="Chen L."/>
            <person name="Wang Q."/>
            <person name="Jing D."/>
            <person name="Cao S."/>
        </authorList>
    </citation>
    <scope>NUCLEOTIDE SEQUENCE [LARGE SCALE GENOMIC DNA]</scope>
</reference>
<evidence type="ECO:0000259" key="8">
    <source>
        <dbReference type="PROSITE" id="PS51471"/>
    </source>
</evidence>
<comment type="similarity">
    <text evidence="1 7">Belongs to the iron/ascorbate-dependent oxidoreductase family.</text>
</comment>
<accession>A0A218WQ62</accession>
<dbReference type="Gene3D" id="2.60.120.330">
    <property type="entry name" value="B-lactam Antibiotic, Isopenicillin N Synthase, Chain"/>
    <property type="match status" value="1"/>
</dbReference>
<dbReference type="EMBL" id="MTKT01003794">
    <property type="protein sequence ID" value="OWM74132.1"/>
    <property type="molecule type" value="Genomic_DNA"/>
</dbReference>
<evidence type="ECO:0000256" key="4">
    <source>
        <dbReference type="ARBA" id="ARBA00023002"/>
    </source>
</evidence>
<dbReference type="InterPro" id="IPR027443">
    <property type="entry name" value="IPNS-like_sf"/>
</dbReference>
<dbReference type="OrthoDB" id="288590at2759"/>
<proteinExistence type="inferred from homology"/>
<dbReference type="Proteomes" id="UP000197138">
    <property type="component" value="Unassembled WGS sequence"/>
</dbReference>
<protein>
    <submittedName>
        <fullName evidence="12">Probable 2-oxoglutarate-dependent dioxygenase AOP1</fullName>
    </submittedName>
</protein>
<reference evidence="9" key="2">
    <citation type="submission" date="2017-06" db="EMBL/GenBank/DDBJ databases">
        <title>The pomegranate genome and the genomics of punicalagin biosynthesis.</title>
        <authorList>
            <person name="Xu C."/>
        </authorList>
    </citation>
    <scope>NUCLEOTIDE SEQUENCE [LARGE SCALE GENOMIC DNA]</scope>
    <source>
        <tissue evidence="9">Fresh leaf</tissue>
    </source>
</reference>
<dbReference type="GO" id="GO:0051213">
    <property type="term" value="F:dioxygenase activity"/>
    <property type="evidence" value="ECO:0007669"/>
    <property type="project" value="UniProtKB-KW"/>
</dbReference>
<keyword evidence="3 12" id="KW-0223">Dioxygenase</keyword>
<feature type="domain" description="Fe2OG dioxygenase" evidence="8">
    <location>
        <begin position="165"/>
        <end position="266"/>
    </location>
</feature>
<comment type="function">
    <text evidence="6">Probable 2-oxoglutarate-dependent dioxygenase that may be involved in glucosinolates biosynthesis. May play a role in the production of aliphatic glucosinolates.</text>
</comment>
<dbReference type="Pfam" id="PF14226">
    <property type="entry name" value="DIOX_N"/>
    <property type="match status" value="1"/>
</dbReference>
<reference evidence="12" key="4">
    <citation type="submission" date="2025-04" db="UniProtKB">
        <authorList>
            <consortium name="RefSeq"/>
        </authorList>
    </citation>
    <scope>IDENTIFICATION</scope>
    <source>
        <tissue evidence="12">Leaf</tissue>
    </source>
</reference>
<evidence type="ECO:0000256" key="5">
    <source>
        <dbReference type="ARBA" id="ARBA00023004"/>
    </source>
</evidence>
<keyword evidence="5 7" id="KW-0408">Iron</keyword>
<evidence type="ECO:0000256" key="3">
    <source>
        <dbReference type="ARBA" id="ARBA00022964"/>
    </source>
</evidence>
<keyword evidence="4 7" id="KW-0560">Oxidoreductase</keyword>
<sequence length="318" mass="36516">MASIPQQTKLPFIDFSNGRHKLSPEDPKWAALRTQVRRAAEEFGCFEARFDGVPPDLQNILIGSLPELFDLPLEMKLQIFSSKAFHGYLGQFPAMPLYESLGIDYSDQHEKVEEAVRALWPQGHPTFSKTVQSYSDNLSTLYRIVRRMILESLSLEKYIEEHLSTTYYLLQVMKYKEPQTPVKKLGVHEHTDRNMMTILHQNQIDGLEIQRKDGEWISLRPSQESFIVVIGDSLYAWTNGRVHSANHRVMLSGSQVRYSVGLFSVPKAGYILKTPDELVDAEHPLLFKPFDYAEFLKFYWTEYVKGADSSLKAYCGAL</sequence>
<keyword evidence="2 7" id="KW-0479">Metal-binding</keyword>
<dbReference type="GO" id="GO:0046872">
    <property type="term" value="F:metal ion binding"/>
    <property type="evidence" value="ECO:0007669"/>
    <property type="project" value="UniProtKB-KW"/>
</dbReference>
<dbReference type="AlphaFoldDB" id="A0A218WQ62"/>
<dbReference type="Pfam" id="PF03171">
    <property type="entry name" value="2OG-FeII_Oxy"/>
    <property type="match status" value="1"/>
</dbReference>
<evidence type="ECO:0000256" key="1">
    <source>
        <dbReference type="ARBA" id="ARBA00008056"/>
    </source>
</evidence>
<organism evidence="9 10">
    <name type="scientific">Punica granatum</name>
    <name type="common">Pomegranate</name>
    <dbReference type="NCBI Taxonomy" id="22663"/>
    <lineage>
        <taxon>Eukaryota</taxon>
        <taxon>Viridiplantae</taxon>
        <taxon>Streptophyta</taxon>
        <taxon>Embryophyta</taxon>
        <taxon>Tracheophyta</taxon>
        <taxon>Spermatophyta</taxon>
        <taxon>Magnoliopsida</taxon>
        <taxon>eudicotyledons</taxon>
        <taxon>Gunneridae</taxon>
        <taxon>Pentapetalae</taxon>
        <taxon>rosids</taxon>
        <taxon>malvids</taxon>
        <taxon>Myrtales</taxon>
        <taxon>Lythraceae</taxon>
        <taxon>Punica</taxon>
    </lineage>
</organism>
<evidence type="ECO:0000256" key="6">
    <source>
        <dbReference type="ARBA" id="ARBA00057022"/>
    </source>
</evidence>
<dbReference type="InterPro" id="IPR044861">
    <property type="entry name" value="IPNS-like_FE2OG_OXY"/>
</dbReference>
<evidence type="ECO:0000313" key="10">
    <source>
        <dbReference type="Proteomes" id="UP000197138"/>
    </source>
</evidence>
<evidence type="ECO:0000256" key="2">
    <source>
        <dbReference type="ARBA" id="ARBA00022723"/>
    </source>
</evidence>
<dbReference type="InterPro" id="IPR050231">
    <property type="entry name" value="Iron_ascorbate_oxido_reductase"/>
</dbReference>